<reference evidence="2" key="1">
    <citation type="submission" date="2023-04" db="EMBL/GenBank/DDBJ databases">
        <authorList>
            <consortium name="ELIXIR-Norway"/>
        </authorList>
    </citation>
    <scope>NUCLEOTIDE SEQUENCE [LARGE SCALE GENOMIC DNA]</scope>
</reference>
<feature type="compositionally biased region" description="Polar residues" evidence="1">
    <location>
        <begin position="50"/>
        <end position="59"/>
    </location>
</feature>
<dbReference type="EMBL" id="OX459955">
    <property type="protein sequence ID" value="CAI9159604.1"/>
    <property type="molecule type" value="Genomic_DNA"/>
</dbReference>
<feature type="compositionally biased region" description="Pro residues" evidence="1">
    <location>
        <begin position="206"/>
        <end position="233"/>
    </location>
</feature>
<evidence type="ECO:0000256" key="1">
    <source>
        <dbReference type="SAM" id="MobiDB-lite"/>
    </source>
</evidence>
<proteinExistence type="predicted"/>
<feature type="compositionally biased region" description="Polar residues" evidence="1">
    <location>
        <begin position="19"/>
        <end position="32"/>
    </location>
</feature>
<feature type="compositionally biased region" description="Basic residues" evidence="1">
    <location>
        <begin position="60"/>
        <end position="72"/>
    </location>
</feature>
<feature type="region of interest" description="Disordered" evidence="1">
    <location>
        <begin position="332"/>
        <end position="367"/>
    </location>
</feature>
<name>A0ABN8YDI6_RANTA</name>
<evidence type="ECO:0000313" key="3">
    <source>
        <dbReference type="Proteomes" id="UP001176941"/>
    </source>
</evidence>
<sequence>MGTRERRTGNTKRAGTDGLTESSRNLERTSGPSEALGTLRVERGREQTDESPSARTTGQRARRKGLRRHRWDFRRPELSFLVSETRTGAGRGREGRRALGAARSYSPILRRPALTSGRRARRQGSRWLGSSSRRRSRECSRRGVGARQTQTGPAAGELPPGPRRGGRTPGVAQEIPGPPPPAPAQRHTEVQGGGAVRPHPGAGPSLGPPPPWARPHVGPPPPRPRLRRPPPGVQPLGFPRPATQCLGLSAGSSTPHPLRTRTGPQKGPHFTEGAEARGALSPPYAPHTEPGRRQRGFPSSQRWRPGLPARQLARLARPSLFLFLLAGVRTRPGSVPAARPASPGSVPGDEWENSRAGGSSRSTGAGQTILRAAPTLIHEYSSPLPLLFRVPPSPLGGS</sequence>
<gene>
    <name evidence="2" type="ORF">MRATA1EN1_LOCUS8566</name>
</gene>
<feature type="compositionally biased region" description="Low complexity" evidence="1">
    <location>
        <begin position="354"/>
        <end position="366"/>
    </location>
</feature>
<organism evidence="2 3">
    <name type="scientific">Rangifer tarandus platyrhynchus</name>
    <name type="common">Svalbard reindeer</name>
    <dbReference type="NCBI Taxonomy" id="3082113"/>
    <lineage>
        <taxon>Eukaryota</taxon>
        <taxon>Metazoa</taxon>
        <taxon>Chordata</taxon>
        <taxon>Craniata</taxon>
        <taxon>Vertebrata</taxon>
        <taxon>Euteleostomi</taxon>
        <taxon>Mammalia</taxon>
        <taxon>Eutheria</taxon>
        <taxon>Laurasiatheria</taxon>
        <taxon>Artiodactyla</taxon>
        <taxon>Ruminantia</taxon>
        <taxon>Pecora</taxon>
        <taxon>Cervidae</taxon>
        <taxon>Odocoileinae</taxon>
        <taxon>Rangifer</taxon>
    </lineage>
</organism>
<dbReference type="Proteomes" id="UP001176941">
    <property type="component" value="Chromosome 19"/>
</dbReference>
<feature type="region of interest" description="Disordered" evidence="1">
    <location>
        <begin position="1"/>
        <end position="304"/>
    </location>
</feature>
<keyword evidence="3" id="KW-1185">Reference proteome</keyword>
<evidence type="ECO:0000313" key="2">
    <source>
        <dbReference type="EMBL" id="CAI9159604.1"/>
    </source>
</evidence>
<protein>
    <submittedName>
        <fullName evidence="2">Uncharacterized protein</fullName>
    </submittedName>
</protein>
<accession>A0ABN8YDI6</accession>